<dbReference type="NCBIfam" id="TIGR02550">
    <property type="entry name" value="flagell_flgL"/>
    <property type="match status" value="1"/>
</dbReference>
<reference evidence="6 7" key="1">
    <citation type="submission" date="2018-09" db="EMBL/GenBank/DDBJ databases">
        <authorList>
            <person name="Zhu H."/>
        </authorList>
    </citation>
    <scope>NUCLEOTIDE SEQUENCE [LARGE SCALE GENOMIC DNA]</scope>
    <source>
        <strain evidence="6 7">K2R10-39</strain>
    </source>
</reference>
<dbReference type="EMBL" id="QYUN01000003">
    <property type="protein sequence ID" value="RJF96684.1"/>
    <property type="molecule type" value="Genomic_DNA"/>
</dbReference>
<dbReference type="GO" id="GO:0005576">
    <property type="term" value="C:extracellular region"/>
    <property type="evidence" value="ECO:0007669"/>
    <property type="project" value="UniProtKB-SubCell"/>
</dbReference>
<comment type="similarity">
    <text evidence="3">Belongs to the bacterial flagellin family.</text>
</comment>
<evidence type="ECO:0000313" key="6">
    <source>
        <dbReference type="EMBL" id="RJF96684.1"/>
    </source>
</evidence>
<dbReference type="Proteomes" id="UP000285190">
    <property type="component" value="Unassembled WGS sequence"/>
</dbReference>
<dbReference type="RefSeq" id="WP_119742804.1">
    <property type="nucleotide sequence ID" value="NZ_QYUN01000003.1"/>
</dbReference>
<evidence type="ECO:0000256" key="4">
    <source>
        <dbReference type="ARBA" id="ARBA00023143"/>
    </source>
</evidence>
<accession>A0A418WVE4</accession>
<evidence type="ECO:0000313" key="7">
    <source>
        <dbReference type="Proteomes" id="UP000285190"/>
    </source>
</evidence>
<dbReference type="GO" id="GO:0005198">
    <property type="term" value="F:structural molecule activity"/>
    <property type="evidence" value="ECO:0007669"/>
    <property type="project" value="InterPro"/>
</dbReference>
<keyword evidence="7" id="KW-1185">Reference proteome</keyword>
<proteinExistence type="inferred from homology"/>
<evidence type="ECO:0000259" key="5">
    <source>
        <dbReference type="Pfam" id="PF00669"/>
    </source>
</evidence>
<dbReference type="PANTHER" id="PTHR42792">
    <property type="entry name" value="FLAGELLIN"/>
    <property type="match status" value="1"/>
</dbReference>
<keyword evidence="6" id="KW-0966">Cell projection</keyword>
<dbReference type="InterPro" id="IPR001029">
    <property type="entry name" value="Flagellin_N"/>
</dbReference>
<comment type="caution">
    <text evidence="6">The sequence shown here is derived from an EMBL/GenBank/DDBJ whole genome shotgun (WGS) entry which is preliminary data.</text>
</comment>
<evidence type="ECO:0000256" key="1">
    <source>
        <dbReference type="ARBA" id="ARBA00004365"/>
    </source>
</evidence>
<dbReference type="Pfam" id="PF00669">
    <property type="entry name" value="Flagellin_N"/>
    <property type="match status" value="1"/>
</dbReference>
<dbReference type="PANTHER" id="PTHR42792:SF1">
    <property type="entry name" value="FLAGELLAR HOOK-ASSOCIATED PROTEIN 3"/>
    <property type="match status" value="1"/>
</dbReference>
<protein>
    <submittedName>
        <fullName evidence="6">Flagellar hook-associated protein 3</fullName>
    </submittedName>
</protein>
<keyword evidence="4" id="KW-0975">Bacterial flagellum</keyword>
<evidence type="ECO:0000256" key="2">
    <source>
        <dbReference type="ARBA" id="ARBA00004613"/>
    </source>
</evidence>
<evidence type="ECO:0000256" key="3">
    <source>
        <dbReference type="ARBA" id="ARBA00005709"/>
    </source>
</evidence>
<sequence>MRIASSQYESTMTRSLQMNDAKLAHLTQQMASGARVQLPSDDPISAVRISRLRREEAAVTQYRDNIGALKIRLQKNETYMSGMINDMHQARDLLVWALDGGNSSDDLNAMAGSLQSLRDSLFYSANSKDQEGRYVFSGTLISQPALTYDGTAALGARYSFTGNTAQQQVAVGNGITQPANVDLSGMEALLNLMDSTIATLRTAGVSPNDPVAHQIMADGLDGIDVAMGAISTKIADLGGTQNILSTLDTNHANVSLSNKMALTDIAQLDYASAAVELNGYTMALQATQKAYAKVSGLSLFNVL</sequence>
<feature type="domain" description="Flagellin N-terminal" evidence="5">
    <location>
        <begin position="8"/>
        <end position="139"/>
    </location>
</feature>
<gene>
    <name evidence="6" type="primary">flgL</name>
    <name evidence="6" type="ORF">D3870_19935</name>
</gene>
<name>A0A418WVE4_9BURK</name>
<dbReference type="Gene3D" id="1.20.1330.10">
    <property type="entry name" value="f41 fragment of flagellin, N-terminal domain"/>
    <property type="match status" value="1"/>
</dbReference>
<dbReference type="InterPro" id="IPR001492">
    <property type="entry name" value="Flagellin"/>
</dbReference>
<dbReference type="InterPro" id="IPR013384">
    <property type="entry name" value="Flagell_FlgL"/>
</dbReference>
<organism evidence="6 7">
    <name type="scientific">Noviherbaspirillum cavernae</name>
    <dbReference type="NCBI Taxonomy" id="2320862"/>
    <lineage>
        <taxon>Bacteria</taxon>
        <taxon>Pseudomonadati</taxon>
        <taxon>Pseudomonadota</taxon>
        <taxon>Betaproteobacteria</taxon>
        <taxon>Burkholderiales</taxon>
        <taxon>Oxalobacteraceae</taxon>
        <taxon>Noviherbaspirillum</taxon>
    </lineage>
</organism>
<keyword evidence="6" id="KW-0282">Flagellum</keyword>
<keyword evidence="6" id="KW-0969">Cilium</keyword>
<dbReference type="GO" id="GO:0071973">
    <property type="term" value="P:bacterial-type flagellum-dependent cell motility"/>
    <property type="evidence" value="ECO:0007669"/>
    <property type="project" value="InterPro"/>
</dbReference>
<dbReference type="AlphaFoldDB" id="A0A418WVE4"/>
<dbReference type="GO" id="GO:0009424">
    <property type="term" value="C:bacterial-type flagellum hook"/>
    <property type="evidence" value="ECO:0007669"/>
    <property type="project" value="InterPro"/>
</dbReference>
<dbReference type="SUPFAM" id="SSF64518">
    <property type="entry name" value="Phase 1 flagellin"/>
    <property type="match status" value="1"/>
</dbReference>
<dbReference type="OrthoDB" id="9768249at2"/>
<comment type="subcellular location">
    <subcellularLocation>
        <location evidence="1">Bacterial flagellum</location>
    </subcellularLocation>
    <subcellularLocation>
        <location evidence="2">Secreted</location>
    </subcellularLocation>
</comment>